<feature type="transmembrane region" description="Helical" evidence="1">
    <location>
        <begin position="356"/>
        <end position="378"/>
    </location>
</feature>
<dbReference type="Proteomes" id="UP001501771">
    <property type="component" value="Unassembled WGS sequence"/>
</dbReference>
<proteinExistence type="predicted"/>
<accession>A0ABN2ZBN2</accession>
<evidence type="ECO:0000256" key="1">
    <source>
        <dbReference type="SAM" id="Phobius"/>
    </source>
</evidence>
<feature type="transmembrane region" description="Helical" evidence="1">
    <location>
        <begin position="92"/>
        <end position="112"/>
    </location>
</feature>
<comment type="caution">
    <text evidence="2">The sequence shown here is derived from an EMBL/GenBank/DDBJ whole genome shotgun (WGS) entry which is preliminary data.</text>
</comment>
<organism evidence="2 3">
    <name type="scientific">Nocardioides koreensis</name>
    <dbReference type="NCBI Taxonomy" id="433651"/>
    <lineage>
        <taxon>Bacteria</taxon>
        <taxon>Bacillati</taxon>
        <taxon>Actinomycetota</taxon>
        <taxon>Actinomycetes</taxon>
        <taxon>Propionibacteriales</taxon>
        <taxon>Nocardioidaceae</taxon>
        <taxon>Nocardioides</taxon>
    </lineage>
</organism>
<evidence type="ECO:0000313" key="2">
    <source>
        <dbReference type="EMBL" id="GAA2139814.1"/>
    </source>
</evidence>
<feature type="transmembrane region" description="Helical" evidence="1">
    <location>
        <begin position="143"/>
        <end position="162"/>
    </location>
</feature>
<reference evidence="2 3" key="1">
    <citation type="journal article" date="2019" name="Int. J. Syst. Evol. Microbiol.">
        <title>The Global Catalogue of Microorganisms (GCM) 10K type strain sequencing project: providing services to taxonomists for standard genome sequencing and annotation.</title>
        <authorList>
            <consortium name="The Broad Institute Genomics Platform"/>
            <consortium name="The Broad Institute Genome Sequencing Center for Infectious Disease"/>
            <person name="Wu L."/>
            <person name="Ma J."/>
        </authorList>
    </citation>
    <scope>NUCLEOTIDE SEQUENCE [LARGE SCALE GENOMIC DNA]</scope>
    <source>
        <strain evidence="2 3">JCM 16022</strain>
    </source>
</reference>
<feature type="transmembrane region" description="Helical" evidence="1">
    <location>
        <begin position="306"/>
        <end position="325"/>
    </location>
</feature>
<keyword evidence="1" id="KW-1133">Transmembrane helix</keyword>
<dbReference type="EMBL" id="BAAAQR010000002">
    <property type="protein sequence ID" value="GAA2139814.1"/>
    <property type="molecule type" value="Genomic_DNA"/>
</dbReference>
<keyword evidence="1" id="KW-0812">Transmembrane</keyword>
<evidence type="ECO:0008006" key="4">
    <source>
        <dbReference type="Google" id="ProtNLM"/>
    </source>
</evidence>
<name>A0ABN2ZBN2_9ACTN</name>
<keyword evidence="3" id="KW-1185">Reference proteome</keyword>
<feature type="transmembrane region" description="Helical" evidence="1">
    <location>
        <begin position="192"/>
        <end position="210"/>
    </location>
</feature>
<dbReference type="RefSeq" id="WP_344148218.1">
    <property type="nucleotide sequence ID" value="NZ_BAAAQR010000002.1"/>
</dbReference>
<feature type="transmembrane region" description="Helical" evidence="1">
    <location>
        <begin position="12"/>
        <end position="32"/>
    </location>
</feature>
<feature type="transmembrane region" description="Helical" evidence="1">
    <location>
        <begin position="331"/>
        <end position="349"/>
    </location>
</feature>
<protein>
    <recommendedName>
        <fullName evidence="4">Glycosyltransferase RgtA/B/C/D-like domain-containing protein</fullName>
    </recommendedName>
</protein>
<feature type="transmembrane region" description="Helical" evidence="1">
    <location>
        <begin position="217"/>
        <end position="236"/>
    </location>
</feature>
<gene>
    <name evidence="2" type="ORF">GCM10009844_08910</name>
</gene>
<evidence type="ECO:0000313" key="3">
    <source>
        <dbReference type="Proteomes" id="UP001501771"/>
    </source>
</evidence>
<keyword evidence="1" id="KW-0472">Membrane</keyword>
<sequence>MGASRHRLGRALQVLGSPVCVTAAAVVLAVALRLPFVQHVPYPDEGGLLLVAQHWHDGGPRLYGHLFVDRPPALVLFWKLALTLGGLESARLLALLTTAVLVVAAACCGHLLAGRRGTAWAALATAALVGNPLLGTVEVNGELLGAPLTMLSCLALLVVAMRPRRHRDVPLLLLAGALAAGALLVKQNLADAFVLGASLALASAATGAWSWGRATRFLGLGAVGALVPLAGTAVWAQTHGPGLPALWFTLYQFRLDAAGVMVRYSSSANDHRALTLLGLTFVTGLALVVLPGLWVLGPRARRGDPLALAVFATVVFEALAVMGGGAYWSHYLIGLVPGVALVASAAAAAERRRPFAVVPGLVVVLASALVMTSLRAAADRPPDQHQSAEVAAWLRDAARPGDSALVTYGHADVLMASGLTPRYPFLWTLPLRTLDPHLDRLVRRLDGRHPPTWVLRWSYLDSWGLDPRDRVAAALAEHYRLARTVCGVPVYLHRGEPRRLPVAPDGCVPG</sequence>
<feature type="transmembrane region" description="Helical" evidence="1">
    <location>
        <begin position="119"/>
        <end position="137"/>
    </location>
</feature>
<feature type="transmembrane region" description="Helical" evidence="1">
    <location>
        <begin position="169"/>
        <end position="186"/>
    </location>
</feature>
<feature type="transmembrane region" description="Helical" evidence="1">
    <location>
        <begin position="273"/>
        <end position="294"/>
    </location>
</feature>